<organism evidence="2 3">
    <name type="scientific">Setomelanomma holmii</name>
    <dbReference type="NCBI Taxonomy" id="210430"/>
    <lineage>
        <taxon>Eukaryota</taxon>
        <taxon>Fungi</taxon>
        <taxon>Dikarya</taxon>
        <taxon>Ascomycota</taxon>
        <taxon>Pezizomycotina</taxon>
        <taxon>Dothideomycetes</taxon>
        <taxon>Pleosporomycetidae</taxon>
        <taxon>Pleosporales</taxon>
        <taxon>Pleosporineae</taxon>
        <taxon>Phaeosphaeriaceae</taxon>
        <taxon>Setomelanomma</taxon>
    </lineage>
</organism>
<dbReference type="AlphaFoldDB" id="A0A9P4H289"/>
<feature type="compositionally biased region" description="Basic and acidic residues" evidence="1">
    <location>
        <begin position="138"/>
        <end position="147"/>
    </location>
</feature>
<reference evidence="2" key="1">
    <citation type="journal article" date="2020" name="Stud. Mycol.">
        <title>101 Dothideomycetes genomes: a test case for predicting lifestyles and emergence of pathogens.</title>
        <authorList>
            <person name="Haridas S."/>
            <person name="Albert R."/>
            <person name="Binder M."/>
            <person name="Bloem J."/>
            <person name="Labutti K."/>
            <person name="Salamov A."/>
            <person name="Andreopoulos B."/>
            <person name="Baker S."/>
            <person name="Barry K."/>
            <person name="Bills G."/>
            <person name="Bluhm B."/>
            <person name="Cannon C."/>
            <person name="Castanera R."/>
            <person name="Culley D."/>
            <person name="Daum C."/>
            <person name="Ezra D."/>
            <person name="Gonzalez J."/>
            <person name="Henrissat B."/>
            <person name="Kuo A."/>
            <person name="Liang C."/>
            <person name="Lipzen A."/>
            <person name="Lutzoni F."/>
            <person name="Magnuson J."/>
            <person name="Mondo S."/>
            <person name="Nolan M."/>
            <person name="Ohm R."/>
            <person name="Pangilinan J."/>
            <person name="Park H.-J."/>
            <person name="Ramirez L."/>
            <person name="Alfaro M."/>
            <person name="Sun H."/>
            <person name="Tritt A."/>
            <person name="Yoshinaga Y."/>
            <person name="Zwiers L.-H."/>
            <person name="Turgeon B."/>
            <person name="Goodwin S."/>
            <person name="Spatafora J."/>
            <person name="Crous P."/>
            <person name="Grigoriev I."/>
        </authorList>
    </citation>
    <scope>NUCLEOTIDE SEQUENCE</scope>
    <source>
        <strain evidence="2">CBS 110217</strain>
    </source>
</reference>
<name>A0A9P4H289_9PLEO</name>
<dbReference type="EMBL" id="ML978259">
    <property type="protein sequence ID" value="KAF2025702.1"/>
    <property type="molecule type" value="Genomic_DNA"/>
</dbReference>
<evidence type="ECO:0000313" key="3">
    <source>
        <dbReference type="Proteomes" id="UP000799777"/>
    </source>
</evidence>
<gene>
    <name evidence="2" type="ORF">EK21DRAFT_93022</name>
</gene>
<keyword evidence="3" id="KW-1185">Reference proteome</keyword>
<evidence type="ECO:0000313" key="2">
    <source>
        <dbReference type="EMBL" id="KAF2025702.1"/>
    </source>
</evidence>
<sequence>MSQTTHATRFRLVRYPPGIEAPPDGIPARRLGPFVLTTGPRWADGEQGFDDLVDRDRAILAALRYRDIEFRDRKDVGRGYGVAVHAFCIDFEGGIAEGYHVNDPDSPEVSIMFSSAYGKPSLDTGADDGLYDIGDFNGQKERDRSADTEESYGEEDNVEDKGKSENVAAMWLDWKALITSFFVEKVFIRHTLASQGKMYSAKVDFAAHIATAKDEIRSQYFDTNASVERLARAKACARRLHHSFAQAGSELKLISLDGLPDRKRRKVWLLAETFCKKEFEKVVCDYSSGDETMDWFVEEDFEESELESERETGSDSRSG</sequence>
<feature type="compositionally biased region" description="Acidic residues" evidence="1">
    <location>
        <begin position="148"/>
        <end position="158"/>
    </location>
</feature>
<evidence type="ECO:0000256" key="1">
    <source>
        <dbReference type="SAM" id="MobiDB-lite"/>
    </source>
</evidence>
<accession>A0A9P4H289</accession>
<feature type="region of interest" description="Disordered" evidence="1">
    <location>
        <begin position="136"/>
        <end position="160"/>
    </location>
</feature>
<comment type="caution">
    <text evidence="2">The sequence shown here is derived from an EMBL/GenBank/DDBJ whole genome shotgun (WGS) entry which is preliminary data.</text>
</comment>
<protein>
    <submittedName>
        <fullName evidence="2">Uncharacterized protein</fullName>
    </submittedName>
</protein>
<proteinExistence type="predicted"/>
<dbReference type="Proteomes" id="UP000799777">
    <property type="component" value="Unassembled WGS sequence"/>
</dbReference>